<dbReference type="SUPFAM" id="SSF53756">
    <property type="entry name" value="UDP-Glycosyltransferase/glycogen phosphorylase"/>
    <property type="match status" value="1"/>
</dbReference>
<sequence>MSKKALFISDHGDPLAELGGKQAGGQNNYVKQLALALENKGWQVDVATHWCDSSAPQIETFGTACRVIRLESGHKGFVSKDEMYTMLPAFYEELKSTVNLESYDIVHTHYWLSGLIGKKLKKDFGLPYVHTAHSLAWAKEKATGVHDQRRINAEGAILKNADYVLATTNNEKQLIQTFVNSPSPIKVIPIGVDRAFKVRGNRSHLRKKFGYHNPLFVFAGRLEVTKGIFTLLKAFQLLVEKTGPTDTPYLIIAGGDAESIDLETNLPKDKKLREAVRGIEHRIEFLGSQSQEELALLFNSATATIVPSFYESFGMVAAEAQACGSPVIASDIGGLKNVVQDGITGLLVETKNEIDLAIAMEVLSANALLTERLSRQAVQIARKDFDWDSISKRINTLYEVIIDEQSNAFVGNRFRRNARR</sequence>
<gene>
    <name evidence="3" type="ORF">AUO94_14520</name>
</gene>
<organism evidence="3 4">
    <name type="scientific">Planococcus kocurii</name>
    <dbReference type="NCBI Taxonomy" id="1374"/>
    <lineage>
        <taxon>Bacteria</taxon>
        <taxon>Bacillati</taxon>
        <taxon>Bacillota</taxon>
        <taxon>Bacilli</taxon>
        <taxon>Bacillales</taxon>
        <taxon>Caryophanaceae</taxon>
        <taxon>Planococcus</taxon>
    </lineage>
</organism>
<keyword evidence="4" id="KW-1185">Reference proteome</keyword>
<dbReference type="InterPro" id="IPR028098">
    <property type="entry name" value="Glyco_trans_4-like_N"/>
</dbReference>
<feature type="domain" description="Glycosyl transferase family 1" evidence="1">
    <location>
        <begin position="213"/>
        <end position="377"/>
    </location>
</feature>
<evidence type="ECO:0000259" key="2">
    <source>
        <dbReference type="Pfam" id="PF13439"/>
    </source>
</evidence>
<protein>
    <submittedName>
        <fullName evidence="3">Glycosyl transferase family 1</fullName>
    </submittedName>
</protein>
<dbReference type="Gene3D" id="3.40.50.2000">
    <property type="entry name" value="Glycogen Phosphorylase B"/>
    <property type="match status" value="2"/>
</dbReference>
<dbReference type="Pfam" id="PF13439">
    <property type="entry name" value="Glyco_transf_4"/>
    <property type="match status" value="1"/>
</dbReference>
<name>A0ABM5X1D3_9BACL</name>
<evidence type="ECO:0000313" key="3">
    <source>
        <dbReference type="EMBL" id="ALS79752.1"/>
    </source>
</evidence>
<keyword evidence="3" id="KW-0808">Transferase</keyword>
<dbReference type="EMBL" id="CP013661">
    <property type="protein sequence ID" value="ALS79752.1"/>
    <property type="molecule type" value="Genomic_DNA"/>
</dbReference>
<accession>A0ABM5X1D3</accession>
<proteinExistence type="predicted"/>
<dbReference type="Pfam" id="PF00534">
    <property type="entry name" value="Glycos_transf_1"/>
    <property type="match status" value="1"/>
</dbReference>
<dbReference type="PANTHER" id="PTHR45947:SF3">
    <property type="entry name" value="SULFOQUINOVOSYL TRANSFERASE SQD2"/>
    <property type="match status" value="1"/>
</dbReference>
<feature type="domain" description="Glycosyltransferase subfamily 4-like N-terminal" evidence="2">
    <location>
        <begin position="24"/>
        <end position="194"/>
    </location>
</feature>
<dbReference type="PANTHER" id="PTHR45947">
    <property type="entry name" value="SULFOQUINOVOSYL TRANSFERASE SQD2"/>
    <property type="match status" value="1"/>
</dbReference>
<dbReference type="RefSeq" id="WP_058386395.1">
    <property type="nucleotide sequence ID" value="NZ_CP013661.2"/>
</dbReference>
<dbReference type="Proteomes" id="UP000065533">
    <property type="component" value="Chromosome"/>
</dbReference>
<evidence type="ECO:0000259" key="1">
    <source>
        <dbReference type="Pfam" id="PF00534"/>
    </source>
</evidence>
<evidence type="ECO:0000313" key="4">
    <source>
        <dbReference type="Proteomes" id="UP000065533"/>
    </source>
</evidence>
<dbReference type="InterPro" id="IPR001296">
    <property type="entry name" value="Glyco_trans_1"/>
</dbReference>
<reference evidence="3" key="1">
    <citation type="submission" date="2016-01" db="EMBL/GenBank/DDBJ databases">
        <title>Complete genome of Planococcus kocurri type strain.</title>
        <authorList>
            <person name="See-Too W.S."/>
        </authorList>
    </citation>
    <scope>NUCLEOTIDE SEQUENCE [LARGE SCALE GENOMIC DNA]</scope>
    <source>
        <strain evidence="3">ATCC 43650</strain>
    </source>
</reference>
<dbReference type="InterPro" id="IPR050194">
    <property type="entry name" value="Glycosyltransferase_grp1"/>
</dbReference>
<dbReference type="GO" id="GO:0016740">
    <property type="term" value="F:transferase activity"/>
    <property type="evidence" value="ECO:0007669"/>
    <property type="project" value="UniProtKB-KW"/>
</dbReference>